<reference evidence="1" key="1">
    <citation type="submission" date="2021-03" db="EMBL/GenBank/DDBJ databases">
        <title>Evolutionary priming and transition to the ectomycorrhizal habit in an iconic lineage of mushroom-forming fungi: is preadaptation a requirement?</title>
        <authorList>
            <consortium name="DOE Joint Genome Institute"/>
            <person name="Looney B.P."/>
            <person name="Miyauchi S."/>
            <person name="Morin E."/>
            <person name="Drula E."/>
            <person name="Courty P.E."/>
            <person name="Chicoki N."/>
            <person name="Fauchery L."/>
            <person name="Kohler A."/>
            <person name="Kuo A."/>
            <person name="LaButti K."/>
            <person name="Pangilinan J."/>
            <person name="Lipzen A."/>
            <person name="Riley R."/>
            <person name="Andreopoulos W."/>
            <person name="He G."/>
            <person name="Johnson J."/>
            <person name="Barry K.W."/>
            <person name="Grigoriev I.V."/>
            <person name="Nagy L."/>
            <person name="Hibbett D."/>
            <person name="Henrissat B."/>
            <person name="Matheny P.B."/>
            <person name="Labbe J."/>
            <person name="Martin A.F."/>
        </authorList>
    </citation>
    <scope>NUCLEOTIDE SEQUENCE</scope>
    <source>
        <strain evidence="1">BPL698</strain>
    </source>
</reference>
<accession>A0ACC0UED5</accession>
<keyword evidence="2" id="KW-1185">Reference proteome</keyword>
<comment type="caution">
    <text evidence="1">The sequence shown here is derived from an EMBL/GenBank/DDBJ whole genome shotgun (WGS) entry which is preliminary data.</text>
</comment>
<proteinExistence type="predicted"/>
<dbReference type="EMBL" id="JAGFNK010000065">
    <property type="protein sequence ID" value="KAI9509429.1"/>
    <property type="molecule type" value="Genomic_DNA"/>
</dbReference>
<organism evidence="1 2">
    <name type="scientific">Russula earlei</name>
    <dbReference type="NCBI Taxonomy" id="71964"/>
    <lineage>
        <taxon>Eukaryota</taxon>
        <taxon>Fungi</taxon>
        <taxon>Dikarya</taxon>
        <taxon>Basidiomycota</taxon>
        <taxon>Agaricomycotina</taxon>
        <taxon>Agaricomycetes</taxon>
        <taxon>Russulales</taxon>
        <taxon>Russulaceae</taxon>
        <taxon>Russula</taxon>
    </lineage>
</organism>
<name>A0ACC0UED5_9AGAM</name>
<gene>
    <name evidence="1" type="ORF">F5148DRAFT_1298870</name>
</gene>
<evidence type="ECO:0000313" key="1">
    <source>
        <dbReference type="EMBL" id="KAI9509429.1"/>
    </source>
</evidence>
<evidence type="ECO:0000313" key="2">
    <source>
        <dbReference type="Proteomes" id="UP001207468"/>
    </source>
</evidence>
<dbReference type="Proteomes" id="UP001207468">
    <property type="component" value="Unassembled WGS sequence"/>
</dbReference>
<sequence length="321" mass="36523">MTVTPWEPGTEYHYGDIVEYNGARYKIQQPHRSQGDWSPDRTPALWGRIPDSEWKDHEPYDPPHDKGDYCAQDVQKPSDYTQHPEQTVEVPHPEQQKKWWDLDDNRKKQLEIGGGLLAGAALIGGGYYAWHEHEKNKKTEEEKQSLTWSLQGWLRDAQARTEEFRKHGPRAPTTWVLVEGRENIPSQAIEAGRDKDNNPIYVARAFYEGGLPIGKASPVFREGAVIGYAGKVVELNTFEVLLADQRAIRWVPYSYQLDVSQLRAKPVEGGKEANEAPLYIARVRYNGGVHTAKIGEHLPAAHLPFNGTEVQVEDYEVLVYN</sequence>
<protein>
    <submittedName>
        <fullName evidence="1">Uncharacterized protein</fullName>
    </submittedName>
</protein>